<dbReference type="STRING" id="540747.SAMN04488031_112114"/>
<dbReference type="Proteomes" id="UP000051401">
    <property type="component" value="Unassembled WGS sequence"/>
</dbReference>
<name>A0A0T5P5J4_9RHOB</name>
<dbReference type="NCBIfam" id="TIGR00369">
    <property type="entry name" value="unchar_dom_1"/>
    <property type="match status" value="1"/>
</dbReference>
<evidence type="ECO:0000259" key="2">
    <source>
        <dbReference type="Pfam" id="PF03061"/>
    </source>
</evidence>
<dbReference type="InterPro" id="IPR029069">
    <property type="entry name" value="HotDog_dom_sf"/>
</dbReference>
<feature type="domain" description="Thioesterase" evidence="2">
    <location>
        <begin position="48"/>
        <end position="122"/>
    </location>
</feature>
<dbReference type="Gene3D" id="3.10.129.10">
    <property type="entry name" value="Hotdog Thioesterase"/>
    <property type="match status" value="1"/>
</dbReference>
<gene>
    <name evidence="4" type="ORF">RIdsm_04013</name>
    <name evidence="3" type="ORF">XM52_18290</name>
</gene>
<dbReference type="KEGG" id="rid:RIdsm_04013"/>
<reference evidence="4 6" key="2">
    <citation type="submission" date="2018-08" db="EMBL/GenBank/DDBJ databases">
        <title>Genetic Globetrotter - A new plasmid hitch-hiking vast phylogenetic and geographic distances.</title>
        <authorList>
            <person name="Vollmers J."/>
            <person name="Petersen J."/>
        </authorList>
    </citation>
    <scope>NUCLEOTIDE SEQUENCE [LARGE SCALE GENOMIC DNA]</scope>
    <source>
        <strain evidence="4 6">DSM 26383</strain>
    </source>
</reference>
<reference evidence="3 5" key="1">
    <citation type="submission" date="2015-04" db="EMBL/GenBank/DDBJ databases">
        <title>The draft genome sequence of Roseovarius indicus B108T.</title>
        <authorList>
            <person name="Li G."/>
            <person name="Lai Q."/>
            <person name="Shao Z."/>
            <person name="Yan P."/>
        </authorList>
    </citation>
    <scope>NUCLEOTIDE SEQUENCE [LARGE SCALE GENOMIC DNA]</scope>
    <source>
        <strain evidence="3 5">B108</strain>
    </source>
</reference>
<dbReference type="InterPro" id="IPR003736">
    <property type="entry name" value="PAAI_dom"/>
</dbReference>
<dbReference type="RefSeq" id="WP_057818185.1">
    <property type="nucleotide sequence ID" value="NZ_CP031598.1"/>
</dbReference>
<dbReference type="EMBL" id="CP031598">
    <property type="protein sequence ID" value="QEW28187.1"/>
    <property type="molecule type" value="Genomic_DNA"/>
</dbReference>
<evidence type="ECO:0000313" key="3">
    <source>
        <dbReference type="EMBL" id="KRS16537.1"/>
    </source>
</evidence>
<dbReference type="GO" id="GO:0016289">
    <property type="term" value="F:acyl-CoA hydrolase activity"/>
    <property type="evidence" value="ECO:0007669"/>
    <property type="project" value="UniProtKB-ARBA"/>
</dbReference>
<dbReference type="AlphaFoldDB" id="A0A0T5P5J4"/>
<dbReference type="Pfam" id="PF03061">
    <property type="entry name" value="4HBT"/>
    <property type="match status" value="1"/>
</dbReference>
<evidence type="ECO:0000313" key="6">
    <source>
        <dbReference type="Proteomes" id="UP000325785"/>
    </source>
</evidence>
<dbReference type="SUPFAM" id="SSF54637">
    <property type="entry name" value="Thioesterase/thiol ester dehydrase-isomerase"/>
    <property type="match status" value="1"/>
</dbReference>
<organism evidence="3 5">
    <name type="scientific">Roseovarius indicus</name>
    <dbReference type="NCBI Taxonomy" id="540747"/>
    <lineage>
        <taxon>Bacteria</taxon>
        <taxon>Pseudomonadati</taxon>
        <taxon>Pseudomonadota</taxon>
        <taxon>Alphaproteobacteria</taxon>
        <taxon>Rhodobacterales</taxon>
        <taxon>Roseobacteraceae</taxon>
        <taxon>Roseovarius</taxon>
    </lineage>
</organism>
<dbReference type="PATRIC" id="fig|540747.5.peg.1405"/>
<evidence type="ECO:0000313" key="5">
    <source>
        <dbReference type="Proteomes" id="UP000051401"/>
    </source>
</evidence>
<evidence type="ECO:0000256" key="1">
    <source>
        <dbReference type="ARBA" id="ARBA00022801"/>
    </source>
</evidence>
<dbReference type="InterPro" id="IPR006683">
    <property type="entry name" value="Thioestr_dom"/>
</dbReference>
<dbReference type="EMBL" id="LAXI01000013">
    <property type="protein sequence ID" value="KRS16537.1"/>
    <property type="molecule type" value="Genomic_DNA"/>
</dbReference>
<proteinExistence type="predicted"/>
<dbReference type="CDD" id="cd03443">
    <property type="entry name" value="PaaI_thioesterase"/>
    <property type="match status" value="1"/>
</dbReference>
<keyword evidence="5" id="KW-1185">Reference proteome</keyword>
<accession>A0A0T5P5J4</accession>
<protein>
    <submittedName>
        <fullName evidence="3">Phenylacetic acid degradation protein</fullName>
    </submittedName>
</protein>
<dbReference type="OrthoDB" id="9806185at2"/>
<keyword evidence="1" id="KW-0378">Hydrolase</keyword>
<sequence length="141" mass="14968">MTPQMKEKIRQSFDKQSMMTTLGARLGHLETGAIEVEAPILPGSLQQQGFAHAGLTFAIGDSAAGYSALSVMPDDSEILTTELKINLLAPGKGDHLIARGKVIKPGRRLVIVQSDVYAVEDGNETHIAMLVGTTIAVKVAT</sequence>
<evidence type="ECO:0000313" key="4">
    <source>
        <dbReference type="EMBL" id="QEW28187.1"/>
    </source>
</evidence>
<dbReference type="Proteomes" id="UP000325785">
    <property type="component" value="Chromosome"/>
</dbReference>